<reference evidence="5 6" key="1">
    <citation type="submission" date="2018-06" db="EMBL/GenBank/DDBJ databases">
        <authorList>
            <consortium name="Pathogen Informatics"/>
            <person name="Doyle S."/>
        </authorList>
    </citation>
    <scope>NUCLEOTIDE SEQUENCE [LARGE SCALE GENOMIC DNA]</scope>
    <source>
        <strain evidence="5 6">NCTC10801</strain>
    </source>
</reference>
<gene>
    <name evidence="5" type="ORF">NCTC10801_02162</name>
</gene>
<evidence type="ECO:0000259" key="4">
    <source>
        <dbReference type="PROSITE" id="PS50943"/>
    </source>
</evidence>
<keyword evidence="6" id="KW-1185">Reference proteome</keyword>
<keyword evidence="2" id="KW-0238">DNA-binding</keyword>
<dbReference type="GO" id="GO:0003677">
    <property type="term" value="F:DNA binding"/>
    <property type="evidence" value="ECO:0007669"/>
    <property type="project" value="UniProtKB-KW"/>
</dbReference>
<dbReference type="CDD" id="cd00093">
    <property type="entry name" value="HTH_XRE"/>
    <property type="match status" value="1"/>
</dbReference>
<dbReference type="EMBL" id="UFRQ01000003">
    <property type="protein sequence ID" value="SUT94280.1"/>
    <property type="molecule type" value="Genomic_DNA"/>
</dbReference>
<dbReference type="InterPro" id="IPR036286">
    <property type="entry name" value="LexA/Signal_pep-like_sf"/>
</dbReference>
<dbReference type="Pfam" id="PF01381">
    <property type="entry name" value="HTH_3"/>
    <property type="match status" value="1"/>
</dbReference>
<evidence type="ECO:0000256" key="3">
    <source>
        <dbReference type="ARBA" id="ARBA00023163"/>
    </source>
</evidence>
<dbReference type="Pfam" id="PF00717">
    <property type="entry name" value="Peptidase_S24"/>
    <property type="match status" value="1"/>
</dbReference>
<dbReference type="InterPro" id="IPR015927">
    <property type="entry name" value="Peptidase_S24_S26A/B/C"/>
</dbReference>
<evidence type="ECO:0000256" key="2">
    <source>
        <dbReference type="ARBA" id="ARBA00023125"/>
    </source>
</evidence>
<dbReference type="PROSITE" id="PS50943">
    <property type="entry name" value="HTH_CROC1"/>
    <property type="match status" value="1"/>
</dbReference>
<dbReference type="PANTHER" id="PTHR40661:SF3">
    <property type="entry name" value="FELS-1 PROPHAGE TRANSCRIPTIONAL REGULATOR"/>
    <property type="match status" value="1"/>
</dbReference>
<dbReference type="SUPFAM" id="SSF51306">
    <property type="entry name" value="LexA/Signal peptidase"/>
    <property type="match status" value="1"/>
</dbReference>
<protein>
    <submittedName>
        <fullName evidence="5">Putative phage repressor</fullName>
    </submittedName>
</protein>
<accession>A0A380U0D7</accession>
<dbReference type="Gene3D" id="2.10.109.10">
    <property type="entry name" value="Umud Fragment, subunit A"/>
    <property type="match status" value="1"/>
</dbReference>
<dbReference type="InterPro" id="IPR010982">
    <property type="entry name" value="Lambda_DNA-bd_dom_sf"/>
</dbReference>
<feature type="domain" description="HTH cro/C1-type" evidence="4">
    <location>
        <begin position="15"/>
        <end position="69"/>
    </location>
</feature>
<dbReference type="InterPro" id="IPR039418">
    <property type="entry name" value="LexA-like"/>
</dbReference>
<dbReference type="CDD" id="cd06529">
    <property type="entry name" value="S24_LexA-like"/>
    <property type="match status" value="1"/>
</dbReference>
<organism evidence="5 6">
    <name type="scientific">[Actinobacillus] rossii</name>
    <dbReference type="NCBI Taxonomy" id="123820"/>
    <lineage>
        <taxon>Bacteria</taxon>
        <taxon>Pseudomonadati</taxon>
        <taxon>Pseudomonadota</taxon>
        <taxon>Gammaproteobacteria</taxon>
        <taxon>Pasteurellales</taxon>
        <taxon>Pasteurellaceae</taxon>
    </lineage>
</organism>
<keyword evidence="3" id="KW-0804">Transcription</keyword>
<dbReference type="Proteomes" id="UP000254649">
    <property type="component" value="Unassembled WGS sequence"/>
</dbReference>
<keyword evidence="1" id="KW-0805">Transcription regulation</keyword>
<evidence type="ECO:0000313" key="5">
    <source>
        <dbReference type="EMBL" id="SUT94280.1"/>
    </source>
</evidence>
<dbReference type="PANTHER" id="PTHR40661">
    <property type="match status" value="1"/>
</dbReference>
<dbReference type="InterPro" id="IPR001387">
    <property type="entry name" value="Cro/C1-type_HTH"/>
</dbReference>
<dbReference type="SUPFAM" id="SSF47413">
    <property type="entry name" value="lambda repressor-like DNA-binding domains"/>
    <property type="match status" value="1"/>
</dbReference>
<sequence>MTEKFKKKSMIGNRIREQREKLGLSRNEMADRLDVSLSALQNWEINEREPQASMIIKIAEFLGVTPNYLLTGEQNQPQEDNGIVTRPFEVLEKECTKQDEVEMLASFESIEVSAGFGSFNVGITKPDGKVPYDSNLLRNLGVKPKQCGVFWANGYSMQPTILDGDQLLVDFSKREVKNNKVYLVQNGDSVWVKRVKIEWDGVELISDNKEEYRPIRISADEAQNLQIIGQVVHIGHSLV</sequence>
<dbReference type="SMART" id="SM00530">
    <property type="entry name" value="HTH_XRE"/>
    <property type="match status" value="1"/>
</dbReference>
<evidence type="ECO:0000313" key="6">
    <source>
        <dbReference type="Proteomes" id="UP000254649"/>
    </source>
</evidence>
<proteinExistence type="predicted"/>
<dbReference type="Gene3D" id="1.10.260.40">
    <property type="entry name" value="lambda repressor-like DNA-binding domains"/>
    <property type="match status" value="1"/>
</dbReference>
<name>A0A380U0D7_9PAST</name>
<dbReference type="AlphaFoldDB" id="A0A380U0D7"/>
<dbReference type="OrthoDB" id="5959816at2"/>
<evidence type="ECO:0000256" key="1">
    <source>
        <dbReference type="ARBA" id="ARBA00023015"/>
    </source>
</evidence>